<keyword evidence="18" id="KW-1185">Reference proteome</keyword>
<evidence type="ECO:0000256" key="10">
    <source>
        <dbReference type="ARBA" id="ARBA00022915"/>
    </source>
</evidence>
<evidence type="ECO:0000256" key="13">
    <source>
        <dbReference type="ARBA" id="ARBA00031891"/>
    </source>
</evidence>
<dbReference type="PROSITE" id="PS00759">
    <property type="entry name" value="ARGE_DAPE_CPG2_2"/>
    <property type="match status" value="1"/>
</dbReference>
<name>A0A7Z6ZT43_9GAMM</name>
<dbReference type="EC" id="3.5.1.18" evidence="4 15"/>
<evidence type="ECO:0000256" key="12">
    <source>
        <dbReference type="ARBA" id="ARBA00023285"/>
    </source>
</evidence>
<evidence type="ECO:0000256" key="15">
    <source>
        <dbReference type="HAMAP-Rule" id="MF_01690"/>
    </source>
</evidence>
<dbReference type="HAMAP" id="MF_01690">
    <property type="entry name" value="DapE"/>
    <property type="match status" value="1"/>
</dbReference>
<dbReference type="InterPro" id="IPR002933">
    <property type="entry name" value="Peptidase_M20"/>
</dbReference>
<dbReference type="PANTHER" id="PTHR43808:SF31">
    <property type="entry name" value="N-ACETYL-L-CITRULLINE DEACETYLASE"/>
    <property type="match status" value="1"/>
</dbReference>
<evidence type="ECO:0000256" key="11">
    <source>
        <dbReference type="ARBA" id="ARBA00023154"/>
    </source>
</evidence>
<dbReference type="GO" id="GO:0008777">
    <property type="term" value="F:acetylornithine deacetylase activity"/>
    <property type="evidence" value="ECO:0007669"/>
    <property type="project" value="TreeGrafter"/>
</dbReference>
<keyword evidence="6 15" id="KW-0028">Amino-acid biosynthesis</keyword>
<keyword evidence="9 15" id="KW-0862">Zinc</keyword>
<dbReference type="InterPro" id="IPR011650">
    <property type="entry name" value="Peptidase_M20_dimer"/>
</dbReference>
<feature type="binding site" evidence="15">
    <location>
        <position position="66"/>
    </location>
    <ligand>
        <name>Zn(2+)</name>
        <dbReference type="ChEBI" id="CHEBI:29105"/>
        <label>1</label>
    </ligand>
</feature>
<dbReference type="InterPro" id="IPR050072">
    <property type="entry name" value="Peptidase_M20A"/>
</dbReference>
<feature type="domain" description="Peptidase M20 dimerisation" evidence="16">
    <location>
        <begin position="175"/>
        <end position="282"/>
    </location>
</feature>
<dbReference type="Gene3D" id="3.40.630.10">
    <property type="entry name" value="Zn peptidases"/>
    <property type="match status" value="2"/>
</dbReference>
<comment type="pathway">
    <text evidence="1 15">Amino-acid biosynthesis; L-lysine biosynthesis via DAP pathway; LL-2,6-diaminopimelate from (S)-tetrahydrodipicolinate (succinylase route): step 3/3.</text>
</comment>
<dbReference type="GO" id="GO:0019877">
    <property type="term" value="P:diaminopimelate biosynthetic process"/>
    <property type="evidence" value="ECO:0007669"/>
    <property type="project" value="UniProtKB-UniRule"/>
</dbReference>
<reference evidence="18" key="1">
    <citation type="journal article" date="2018" name="Front. Microbiol.">
        <title>Genome-Based Analysis Reveals the Taxonomy and Diversity of the Family Idiomarinaceae.</title>
        <authorList>
            <person name="Liu Y."/>
            <person name="Lai Q."/>
            <person name="Shao Z."/>
        </authorList>
    </citation>
    <scope>NUCLEOTIDE SEQUENCE [LARGE SCALE GENOMIC DNA]</scope>
    <source>
        <strain evidence="18">KYW314</strain>
    </source>
</reference>
<keyword evidence="8 15" id="KW-0378">Hydrolase</keyword>
<dbReference type="UniPathway" id="UPA00034">
    <property type="reaction ID" value="UER00021"/>
</dbReference>
<protein>
    <recommendedName>
        <fullName evidence="5 15">Succinyl-diaminopimelate desuccinylase</fullName>
        <shortName evidence="15">SDAP desuccinylase</shortName>
        <ecNumber evidence="4 15">3.5.1.18</ecNumber>
    </recommendedName>
    <alternativeName>
        <fullName evidence="13 15">N-succinyl-LL-2,6-diaminoheptanedioate amidohydrolase</fullName>
    </alternativeName>
</protein>
<organism evidence="17 18">
    <name type="scientific">Pseudidiomarina aestuarii</name>
    <dbReference type="NCBI Taxonomy" id="624146"/>
    <lineage>
        <taxon>Bacteria</taxon>
        <taxon>Pseudomonadati</taxon>
        <taxon>Pseudomonadota</taxon>
        <taxon>Gammaproteobacteria</taxon>
        <taxon>Alteromonadales</taxon>
        <taxon>Idiomarinaceae</taxon>
        <taxon>Pseudidiomarina</taxon>
    </lineage>
</organism>
<dbReference type="SUPFAM" id="SSF53187">
    <property type="entry name" value="Zn-dependent exopeptidases"/>
    <property type="match status" value="1"/>
</dbReference>
<evidence type="ECO:0000256" key="9">
    <source>
        <dbReference type="ARBA" id="ARBA00022833"/>
    </source>
</evidence>
<dbReference type="Proteomes" id="UP000287766">
    <property type="component" value="Unassembled WGS sequence"/>
</dbReference>
<dbReference type="Pfam" id="PF07687">
    <property type="entry name" value="M20_dimer"/>
    <property type="match status" value="1"/>
</dbReference>
<comment type="similarity">
    <text evidence="2 15">Belongs to the peptidase M20A family. DapE subfamily.</text>
</comment>
<evidence type="ECO:0000256" key="7">
    <source>
        <dbReference type="ARBA" id="ARBA00022723"/>
    </source>
</evidence>
<dbReference type="SUPFAM" id="SSF55031">
    <property type="entry name" value="Bacterial exopeptidase dimerisation domain"/>
    <property type="match status" value="1"/>
</dbReference>
<sequence length="375" mass="40549">MSDVIQLARELIQRPSITPVDEGCQTLIGARLSTAGFELESMVFADTTNLWARRGTQEPVFCFAGHTDVVPVGDEQSWQYPPFAAELADGYLHGRGAADMKGSLAAMVIATENFVRKYPNHKGSIAFLITSDEEGPFINGTPKVIETLEARKEKITWALVGEPSSTAELGDSIKNGRRGSLSGELSVRGIQGHVAYPHLAKNPVHQAMPALSVLAGAHWDDGNRFFPPTSFQISNIHAGTGAGNVVPGTLKASFNFRFSTEVTAPELQQRVIDILDAHQLDYAIDWKLNGEPFITGSGELLEATQTSIYEVTGRHTELSTAGGTSDGRFIAPTGAQVIELGPVNATIHKVDECVRAADLEELALVYERILEHLLC</sequence>
<comment type="caution">
    <text evidence="17">The sequence shown here is derived from an EMBL/GenBank/DDBJ whole genome shotgun (WGS) entry which is preliminary data.</text>
</comment>
<feature type="binding site" evidence="15">
    <location>
        <position position="162"/>
    </location>
    <ligand>
        <name>Zn(2+)</name>
        <dbReference type="ChEBI" id="CHEBI:29105"/>
        <label>1</label>
    </ligand>
</feature>
<dbReference type="GO" id="GO:0050897">
    <property type="term" value="F:cobalt ion binding"/>
    <property type="evidence" value="ECO:0007669"/>
    <property type="project" value="UniProtKB-UniRule"/>
</dbReference>
<dbReference type="GO" id="GO:0009089">
    <property type="term" value="P:lysine biosynthetic process via diaminopimelate"/>
    <property type="evidence" value="ECO:0007669"/>
    <property type="project" value="UniProtKB-UniRule"/>
</dbReference>
<dbReference type="FunFam" id="3.40.630.10:FF:000005">
    <property type="entry name" value="Succinyl-diaminopimelate desuccinylase"/>
    <property type="match status" value="1"/>
</dbReference>
<evidence type="ECO:0000256" key="3">
    <source>
        <dbReference type="ARBA" id="ARBA00011738"/>
    </source>
</evidence>
<dbReference type="RefSeq" id="WP_169929624.1">
    <property type="nucleotide sequence ID" value="NZ_PIPR01000001.1"/>
</dbReference>
<evidence type="ECO:0000313" key="17">
    <source>
        <dbReference type="EMBL" id="RUO40888.1"/>
    </source>
</evidence>
<keyword evidence="11 15" id="KW-0457">Lysine biosynthesis</keyword>
<gene>
    <name evidence="15" type="primary">dapE</name>
    <name evidence="17" type="ORF">CWE22_01445</name>
</gene>
<dbReference type="Pfam" id="PF01546">
    <property type="entry name" value="Peptidase_M20"/>
    <property type="match status" value="1"/>
</dbReference>
<feature type="active site" evidence="15">
    <location>
        <position position="68"/>
    </location>
</feature>
<keyword evidence="12 15" id="KW-0170">Cobalt</keyword>
<evidence type="ECO:0000259" key="16">
    <source>
        <dbReference type="Pfam" id="PF07687"/>
    </source>
</evidence>
<evidence type="ECO:0000256" key="8">
    <source>
        <dbReference type="ARBA" id="ARBA00022801"/>
    </source>
</evidence>
<evidence type="ECO:0000256" key="6">
    <source>
        <dbReference type="ARBA" id="ARBA00022605"/>
    </source>
</evidence>
<comment type="function">
    <text evidence="15">Catalyzes the hydrolysis of N-succinyl-L,L-diaminopimelic acid (SDAP), forming succinate and LL-2,6-diaminopimelate (DAP), an intermediate involved in the bacterial biosynthesis of lysine and meso-diaminopimelic acid, an essential component of bacterial cell walls.</text>
</comment>
<dbReference type="CDD" id="cd03891">
    <property type="entry name" value="M20_DapE_proteobac"/>
    <property type="match status" value="1"/>
</dbReference>
<dbReference type="InterPro" id="IPR005941">
    <property type="entry name" value="DapE_proteobac"/>
</dbReference>
<comment type="subunit">
    <text evidence="3 15">Homodimer.</text>
</comment>
<evidence type="ECO:0000256" key="2">
    <source>
        <dbReference type="ARBA" id="ARBA00006746"/>
    </source>
</evidence>
<dbReference type="AlphaFoldDB" id="A0A7Z6ZT43"/>
<comment type="cofactor">
    <cofactor evidence="15">
        <name>Zn(2+)</name>
        <dbReference type="ChEBI" id="CHEBI:29105"/>
    </cofactor>
    <cofactor evidence="15">
        <name>Co(2+)</name>
        <dbReference type="ChEBI" id="CHEBI:48828"/>
    </cofactor>
    <text evidence="15">Binds 2 Zn(2+) or Co(2+) ions per subunit.</text>
</comment>
<dbReference type="GO" id="GO:0009014">
    <property type="term" value="F:succinyl-diaminopimelate desuccinylase activity"/>
    <property type="evidence" value="ECO:0007669"/>
    <property type="project" value="UniProtKB-UniRule"/>
</dbReference>
<evidence type="ECO:0000313" key="18">
    <source>
        <dbReference type="Proteomes" id="UP000287766"/>
    </source>
</evidence>
<dbReference type="PANTHER" id="PTHR43808">
    <property type="entry name" value="ACETYLORNITHINE DEACETYLASE"/>
    <property type="match status" value="1"/>
</dbReference>
<feature type="binding site" evidence="15">
    <location>
        <position position="134"/>
    </location>
    <ligand>
        <name>Zn(2+)</name>
        <dbReference type="ChEBI" id="CHEBI:29105"/>
        <label>2</label>
    </ligand>
</feature>
<dbReference type="InterPro" id="IPR036264">
    <property type="entry name" value="Bact_exopeptidase_dim_dom"/>
</dbReference>
<dbReference type="NCBIfam" id="NF009557">
    <property type="entry name" value="PRK13009.1"/>
    <property type="match status" value="1"/>
</dbReference>
<dbReference type="EMBL" id="PIPR01000001">
    <property type="protein sequence ID" value="RUO40888.1"/>
    <property type="molecule type" value="Genomic_DNA"/>
</dbReference>
<keyword evidence="7 15" id="KW-0479">Metal-binding</keyword>
<feature type="binding site" evidence="15">
    <location>
        <position position="99"/>
    </location>
    <ligand>
        <name>Zn(2+)</name>
        <dbReference type="ChEBI" id="CHEBI:29105"/>
        <label>2</label>
    </ligand>
</feature>
<evidence type="ECO:0000256" key="4">
    <source>
        <dbReference type="ARBA" id="ARBA00011921"/>
    </source>
</evidence>
<dbReference type="GO" id="GO:0008270">
    <property type="term" value="F:zinc ion binding"/>
    <property type="evidence" value="ECO:0007669"/>
    <property type="project" value="UniProtKB-UniRule"/>
</dbReference>
<keyword evidence="10 15" id="KW-0220">Diaminopimelate biosynthesis</keyword>
<evidence type="ECO:0000256" key="14">
    <source>
        <dbReference type="ARBA" id="ARBA00051301"/>
    </source>
</evidence>
<feature type="binding site" evidence="15">
    <location>
        <position position="99"/>
    </location>
    <ligand>
        <name>Zn(2+)</name>
        <dbReference type="ChEBI" id="CHEBI:29105"/>
        <label>1</label>
    </ligand>
</feature>
<proteinExistence type="inferred from homology"/>
<dbReference type="InterPro" id="IPR001261">
    <property type="entry name" value="ArgE/DapE_CS"/>
</dbReference>
<evidence type="ECO:0000256" key="1">
    <source>
        <dbReference type="ARBA" id="ARBA00005130"/>
    </source>
</evidence>
<evidence type="ECO:0000256" key="5">
    <source>
        <dbReference type="ARBA" id="ARBA00022391"/>
    </source>
</evidence>
<accession>A0A7Z6ZT43</accession>
<dbReference type="FunFam" id="3.30.70.360:FF:000011">
    <property type="entry name" value="Succinyl-diaminopimelate desuccinylase"/>
    <property type="match status" value="1"/>
</dbReference>
<feature type="binding site" evidence="15">
    <location>
        <position position="348"/>
    </location>
    <ligand>
        <name>Zn(2+)</name>
        <dbReference type="ChEBI" id="CHEBI:29105"/>
        <label>2</label>
    </ligand>
</feature>
<dbReference type="NCBIfam" id="TIGR01246">
    <property type="entry name" value="dapE_proteo"/>
    <property type="match status" value="1"/>
</dbReference>
<feature type="active site" description="Proton acceptor" evidence="15">
    <location>
        <position position="133"/>
    </location>
</feature>
<comment type="catalytic activity">
    <reaction evidence="14 15">
        <text>N-succinyl-(2S,6S)-2,6-diaminopimelate + H2O = (2S,6S)-2,6-diaminopimelate + succinate</text>
        <dbReference type="Rhea" id="RHEA:22608"/>
        <dbReference type="ChEBI" id="CHEBI:15377"/>
        <dbReference type="ChEBI" id="CHEBI:30031"/>
        <dbReference type="ChEBI" id="CHEBI:57609"/>
        <dbReference type="ChEBI" id="CHEBI:58087"/>
        <dbReference type="EC" id="3.5.1.18"/>
    </reaction>
</comment>
<dbReference type="GO" id="GO:0006526">
    <property type="term" value="P:L-arginine biosynthetic process"/>
    <property type="evidence" value="ECO:0007669"/>
    <property type="project" value="TreeGrafter"/>
</dbReference>